<protein>
    <recommendedName>
        <fullName evidence="7">BHLH domain-containing protein</fullName>
    </recommendedName>
</protein>
<keyword evidence="4" id="KW-0804">Transcription</keyword>
<reference evidence="8 9" key="1">
    <citation type="submission" date="2019-03" db="EMBL/GenBank/DDBJ databases">
        <title>Draft genome sequence of Xylaria hypoxylon DSM 108379, a ubiquitous saprotrophic-parasitic fungi on hardwood.</title>
        <authorList>
            <person name="Buettner E."/>
            <person name="Leonhardt S."/>
            <person name="Gebauer A.M."/>
            <person name="Liers C."/>
            <person name="Hofrichter M."/>
            <person name="Kellner H."/>
        </authorList>
    </citation>
    <scope>NUCLEOTIDE SEQUENCE [LARGE SCALE GENOMIC DNA]</scope>
    <source>
        <strain evidence="8 9">DSM 108379</strain>
    </source>
</reference>
<keyword evidence="3" id="KW-0238">DNA-binding</keyword>
<dbReference type="STRING" id="37992.A0A4Z0Z6L5"/>
<dbReference type="GO" id="GO:0046983">
    <property type="term" value="F:protein dimerization activity"/>
    <property type="evidence" value="ECO:0007669"/>
    <property type="project" value="InterPro"/>
</dbReference>
<evidence type="ECO:0000256" key="2">
    <source>
        <dbReference type="ARBA" id="ARBA00023015"/>
    </source>
</evidence>
<gene>
    <name evidence="8" type="ORF">E0Z10_g1689</name>
</gene>
<dbReference type="OrthoDB" id="5778525at2759"/>
<keyword evidence="5" id="KW-0539">Nucleus</keyword>
<name>A0A4Z0Z6L5_9PEZI</name>
<dbReference type="PANTHER" id="PTHR15741">
    <property type="entry name" value="BASIC HELIX-LOOP-HELIX ZIP TRANSCRIPTION FACTOR"/>
    <property type="match status" value="1"/>
</dbReference>
<dbReference type="Gene3D" id="4.10.280.10">
    <property type="entry name" value="Helix-loop-helix DNA-binding domain"/>
    <property type="match status" value="1"/>
</dbReference>
<evidence type="ECO:0000256" key="3">
    <source>
        <dbReference type="ARBA" id="ARBA00023125"/>
    </source>
</evidence>
<comment type="caution">
    <text evidence="8">The sequence shown here is derived from an EMBL/GenBank/DDBJ whole genome shotgun (WGS) entry which is preliminary data.</text>
</comment>
<dbReference type="GO" id="GO:0000978">
    <property type="term" value="F:RNA polymerase II cis-regulatory region sequence-specific DNA binding"/>
    <property type="evidence" value="ECO:0007669"/>
    <property type="project" value="TreeGrafter"/>
</dbReference>
<dbReference type="InterPro" id="IPR052207">
    <property type="entry name" value="Max-like/E-box_TFs"/>
</dbReference>
<comment type="subcellular location">
    <subcellularLocation>
        <location evidence="1">Nucleus</location>
    </subcellularLocation>
</comment>
<proteinExistence type="predicted"/>
<dbReference type="PROSITE" id="PS50888">
    <property type="entry name" value="BHLH"/>
    <property type="match status" value="1"/>
</dbReference>
<feature type="compositionally biased region" description="Basic and acidic residues" evidence="6">
    <location>
        <begin position="406"/>
        <end position="430"/>
    </location>
</feature>
<accession>A0A4Z0Z6L5</accession>
<dbReference type="AlphaFoldDB" id="A0A4Z0Z6L5"/>
<feature type="region of interest" description="Disordered" evidence="6">
    <location>
        <begin position="190"/>
        <end position="277"/>
    </location>
</feature>
<dbReference type="SUPFAM" id="SSF47459">
    <property type="entry name" value="HLH, helix-loop-helix DNA-binding domain"/>
    <property type="match status" value="1"/>
</dbReference>
<dbReference type="EMBL" id="SKBN01000018">
    <property type="protein sequence ID" value="TGJ87115.1"/>
    <property type="molecule type" value="Genomic_DNA"/>
</dbReference>
<dbReference type="PANTHER" id="PTHR15741:SF27">
    <property type="entry name" value="TRANSCRIPTION FACTOR AP-4"/>
    <property type="match status" value="1"/>
</dbReference>
<dbReference type="InterPro" id="IPR036638">
    <property type="entry name" value="HLH_DNA-bd_sf"/>
</dbReference>
<dbReference type="Pfam" id="PF00010">
    <property type="entry name" value="HLH"/>
    <property type="match status" value="1"/>
</dbReference>
<keyword evidence="9" id="KW-1185">Reference proteome</keyword>
<feature type="compositionally biased region" description="Polar residues" evidence="6">
    <location>
        <begin position="216"/>
        <end position="231"/>
    </location>
</feature>
<feature type="compositionally biased region" description="Pro residues" evidence="6">
    <location>
        <begin position="126"/>
        <end position="136"/>
    </location>
</feature>
<evidence type="ECO:0000256" key="4">
    <source>
        <dbReference type="ARBA" id="ARBA00023163"/>
    </source>
</evidence>
<dbReference type="GO" id="GO:0000981">
    <property type="term" value="F:DNA-binding transcription factor activity, RNA polymerase II-specific"/>
    <property type="evidence" value="ECO:0007669"/>
    <property type="project" value="TreeGrafter"/>
</dbReference>
<keyword evidence="2" id="KW-0805">Transcription regulation</keyword>
<evidence type="ECO:0000256" key="5">
    <source>
        <dbReference type="ARBA" id="ARBA00023242"/>
    </source>
</evidence>
<sequence length="478" mass="52940">MPRALHVRDSLTIAMTDNNLSEDALTRSPPLPHGNPILDPNDNSLLGTFFTDMQTNQYSVMSYGEGLNFSAQWFGQVAPNLLCHATSLGLQPLGQPPATTYGDVYQFGQNIMPPPPTRQQQQQQQQPPPARQPPPYQLQLQPQPQPALTHYPQDVPQFFHNHSGFHVPIEQNAQVDAAALLTTLQSGRPNAYLSHTNSSNGFPPSPNTQPPRGHRSSFSLSHPTQDYSNSIGPARSNEPDTLFVDMMYGSQGSAPPPAERPQLQWGSDDHFNGNRNFVPAQHESTEVLERKRMDSMREALRIASSNPNTRASSPIGNREAAVHAISENPNGDIEVEEDITTPPRKRRKSKAKMDREDGDNTAQLPSKATARKRKSKTELIESPGSSSAMQEVSGKRRKSAPNQSKAPRENLTDAQKRENHIKSEQKRRGAIKEGFDDLNFIVPNLQNGGYSKSSVLNMTGEWLDLLIKGNQILEKHAL</sequence>
<evidence type="ECO:0000313" key="9">
    <source>
        <dbReference type="Proteomes" id="UP000297716"/>
    </source>
</evidence>
<evidence type="ECO:0000313" key="8">
    <source>
        <dbReference type="EMBL" id="TGJ87115.1"/>
    </source>
</evidence>
<evidence type="ECO:0000256" key="1">
    <source>
        <dbReference type="ARBA" id="ARBA00004123"/>
    </source>
</evidence>
<dbReference type="GO" id="GO:0005634">
    <property type="term" value="C:nucleus"/>
    <property type="evidence" value="ECO:0007669"/>
    <property type="project" value="UniProtKB-SubCell"/>
</dbReference>
<feature type="region of interest" description="Disordered" evidence="6">
    <location>
        <begin position="325"/>
        <end position="430"/>
    </location>
</feature>
<organism evidence="8 9">
    <name type="scientific">Xylaria hypoxylon</name>
    <dbReference type="NCBI Taxonomy" id="37992"/>
    <lineage>
        <taxon>Eukaryota</taxon>
        <taxon>Fungi</taxon>
        <taxon>Dikarya</taxon>
        <taxon>Ascomycota</taxon>
        <taxon>Pezizomycotina</taxon>
        <taxon>Sordariomycetes</taxon>
        <taxon>Xylariomycetidae</taxon>
        <taxon>Xylariales</taxon>
        <taxon>Xylariaceae</taxon>
        <taxon>Xylaria</taxon>
    </lineage>
</organism>
<feature type="compositionally biased region" description="Polar residues" evidence="6">
    <location>
        <begin position="190"/>
        <end position="202"/>
    </location>
</feature>
<evidence type="ECO:0000256" key="6">
    <source>
        <dbReference type="SAM" id="MobiDB-lite"/>
    </source>
</evidence>
<evidence type="ECO:0000259" key="7">
    <source>
        <dbReference type="PROSITE" id="PS50888"/>
    </source>
</evidence>
<dbReference type="InterPro" id="IPR011598">
    <property type="entry name" value="bHLH_dom"/>
</dbReference>
<feature type="region of interest" description="Disordered" evidence="6">
    <location>
        <begin position="101"/>
        <end position="159"/>
    </location>
</feature>
<dbReference type="Proteomes" id="UP000297716">
    <property type="component" value="Unassembled WGS sequence"/>
</dbReference>
<feature type="domain" description="BHLH" evidence="7">
    <location>
        <begin position="415"/>
        <end position="466"/>
    </location>
</feature>